<dbReference type="Pfam" id="PF00535">
    <property type="entry name" value="Glycos_transf_2"/>
    <property type="match status" value="1"/>
</dbReference>
<dbReference type="InterPro" id="IPR029044">
    <property type="entry name" value="Nucleotide-diphossugar_trans"/>
</dbReference>
<dbReference type="PANTHER" id="PTHR43685:SF14">
    <property type="entry name" value="GLYCOSYLTRANSFERASE 2-LIKE DOMAIN-CONTAINING PROTEIN"/>
    <property type="match status" value="1"/>
</dbReference>
<comment type="caution">
    <text evidence="2">The sequence shown here is derived from an EMBL/GenBank/DDBJ whole genome shotgun (WGS) entry which is preliminary data.</text>
</comment>
<dbReference type="Gene3D" id="3.90.550.10">
    <property type="entry name" value="Spore Coat Polysaccharide Biosynthesis Protein SpsA, Chain A"/>
    <property type="match status" value="1"/>
</dbReference>
<dbReference type="InterPro" id="IPR050834">
    <property type="entry name" value="Glycosyltransf_2"/>
</dbReference>
<dbReference type="Proteomes" id="UP001596956">
    <property type="component" value="Unassembled WGS sequence"/>
</dbReference>
<dbReference type="GO" id="GO:0016757">
    <property type="term" value="F:glycosyltransferase activity"/>
    <property type="evidence" value="ECO:0007669"/>
    <property type="project" value="UniProtKB-KW"/>
</dbReference>
<gene>
    <name evidence="2" type="ORF">ACFQZU_21680</name>
</gene>
<keyword evidence="2" id="KW-0808">Transferase</keyword>
<dbReference type="SUPFAM" id="SSF53448">
    <property type="entry name" value="Nucleotide-diphospho-sugar transferases"/>
    <property type="match status" value="1"/>
</dbReference>
<feature type="domain" description="Glycosyltransferase 2-like" evidence="1">
    <location>
        <begin position="4"/>
        <end position="151"/>
    </location>
</feature>
<dbReference type="PANTHER" id="PTHR43685">
    <property type="entry name" value="GLYCOSYLTRANSFERASE"/>
    <property type="match status" value="1"/>
</dbReference>
<evidence type="ECO:0000313" key="2">
    <source>
        <dbReference type="EMBL" id="MFD0803912.1"/>
    </source>
</evidence>
<name>A0ABW3BKJ3_9ACTN</name>
<feature type="non-terminal residue" evidence="2">
    <location>
        <position position="292"/>
    </location>
</feature>
<protein>
    <submittedName>
        <fullName evidence="2">Glycosyltransferase</fullName>
        <ecNumber evidence="2">2.4.-.-</ecNumber>
    </submittedName>
</protein>
<dbReference type="InterPro" id="IPR001173">
    <property type="entry name" value="Glyco_trans_2-like"/>
</dbReference>
<keyword evidence="3" id="KW-1185">Reference proteome</keyword>
<organism evidence="2 3">
    <name type="scientific">Streptomonospora algeriensis</name>
    <dbReference type="NCBI Taxonomy" id="995084"/>
    <lineage>
        <taxon>Bacteria</taxon>
        <taxon>Bacillati</taxon>
        <taxon>Actinomycetota</taxon>
        <taxon>Actinomycetes</taxon>
        <taxon>Streptosporangiales</taxon>
        <taxon>Nocardiopsidaceae</taxon>
        <taxon>Streptomonospora</taxon>
    </lineage>
</organism>
<dbReference type="EC" id="2.4.-.-" evidence="2"/>
<dbReference type="EMBL" id="JBHTHR010001207">
    <property type="protein sequence ID" value="MFD0803912.1"/>
    <property type="molecule type" value="Genomic_DNA"/>
</dbReference>
<dbReference type="CDD" id="cd00761">
    <property type="entry name" value="Glyco_tranf_GTA_type"/>
    <property type="match status" value="1"/>
</dbReference>
<sequence>MQVSVIVPAYDEEAVIGRCLEALARQSEPAAEVIVVDNNSADRTAEVAASFAGHGVRVVRETRQGAVHARNRGFDEARGDVLGRIDADTVVGPEWVARLAASFAADPATGLAPDAVTGPSWFYDVPLRRVGLAAHRFFCHRLNRMLSGHAMLWGSNMALSRQCWHRVRAHTCTAPGIWEDLDLAVHLSRLGMRVRYVDRLRVPVSARRIGASVRELHAYLRAWPRTYRMHGQRRAAWGAAVFLLIGPVLLRPCSLLVRAHSPYDGRLSPARLHLAALACYRRGGRAPAPVLR</sequence>
<evidence type="ECO:0000313" key="3">
    <source>
        <dbReference type="Proteomes" id="UP001596956"/>
    </source>
</evidence>
<keyword evidence="2" id="KW-0328">Glycosyltransferase</keyword>
<proteinExistence type="predicted"/>
<accession>A0ABW3BKJ3</accession>
<evidence type="ECO:0000259" key="1">
    <source>
        <dbReference type="Pfam" id="PF00535"/>
    </source>
</evidence>
<reference evidence="3" key="1">
    <citation type="journal article" date="2019" name="Int. J. Syst. Evol. Microbiol.">
        <title>The Global Catalogue of Microorganisms (GCM) 10K type strain sequencing project: providing services to taxonomists for standard genome sequencing and annotation.</title>
        <authorList>
            <consortium name="The Broad Institute Genomics Platform"/>
            <consortium name="The Broad Institute Genome Sequencing Center for Infectious Disease"/>
            <person name="Wu L."/>
            <person name="Ma J."/>
        </authorList>
    </citation>
    <scope>NUCLEOTIDE SEQUENCE [LARGE SCALE GENOMIC DNA]</scope>
    <source>
        <strain evidence="3">CCUG 63369</strain>
    </source>
</reference>